<organism evidence="3 4">
    <name type="scientific">Saccoglossus kowalevskii</name>
    <name type="common">Acorn worm</name>
    <dbReference type="NCBI Taxonomy" id="10224"/>
    <lineage>
        <taxon>Eukaryota</taxon>
        <taxon>Metazoa</taxon>
        <taxon>Hemichordata</taxon>
        <taxon>Enteropneusta</taxon>
        <taxon>Harrimaniidae</taxon>
        <taxon>Saccoglossus</taxon>
    </lineage>
</organism>
<reference evidence="4" key="1">
    <citation type="submission" date="2025-08" db="UniProtKB">
        <authorList>
            <consortium name="RefSeq"/>
        </authorList>
    </citation>
    <scope>IDENTIFICATION</scope>
    <source>
        <tissue evidence="4">Testes</tissue>
    </source>
</reference>
<evidence type="ECO:0000313" key="4">
    <source>
        <dbReference type="RefSeq" id="XP_006815959.1"/>
    </source>
</evidence>
<evidence type="ECO:0000259" key="2">
    <source>
        <dbReference type="Pfam" id="PF24536"/>
    </source>
</evidence>
<dbReference type="GeneID" id="102801164"/>
<accession>A0ABM0M7G8</accession>
<sequence length="257" mass="29578">MSSCCHLSLIHILISDALLPQEKLKPCAADLRIPLSDGYWYNKSVFVPLVCKSQQWTIDQAARCLADKQIILYGDSTLMQIGMVLKNTFKIKHIISTFVFPMVANAVMRFKKGVLESDRLDRISQVNCSIANHVIVLNFAYHFGAFTNRAYLERLYHAKLAVQNLLSRCPKSIVLIKLSHPRDNESIEQSVHSSNWVFYDMNRMIRRVFGGIGVRFWDIWDLVISSFENINVHMNTRVIVQEVHLMLSYICPELVMT</sequence>
<dbReference type="Pfam" id="PF24536">
    <property type="entry name" value="NXPE4_C"/>
    <property type="match status" value="1"/>
</dbReference>
<dbReference type="PANTHER" id="PTHR16165:SF5">
    <property type="entry name" value="NXPE FAMILY MEMBER 3"/>
    <property type="match status" value="1"/>
</dbReference>
<feature type="chain" id="PRO_5047003255" evidence="1">
    <location>
        <begin position="18"/>
        <end position="257"/>
    </location>
</feature>
<keyword evidence="1" id="KW-0732">Signal</keyword>
<proteinExistence type="predicted"/>
<feature type="domain" description="NXPE C-terminal" evidence="2">
    <location>
        <begin position="86"/>
        <end position="251"/>
    </location>
</feature>
<dbReference type="Proteomes" id="UP000694865">
    <property type="component" value="Unplaced"/>
</dbReference>
<dbReference type="PANTHER" id="PTHR16165">
    <property type="entry name" value="NXPE FAMILY MEMBER"/>
    <property type="match status" value="1"/>
</dbReference>
<gene>
    <name evidence="4" type="primary">LOC102801164</name>
</gene>
<name>A0ABM0M7G8_SACKO</name>
<feature type="signal peptide" evidence="1">
    <location>
        <begin position="1"/>
        <end position="17"/>
    </location>
</feature>
<evidence type="ECO:0000256" key="1">
    <source>
        <dbReference type="SAM" id="SignalP"/>
    </source>
</evidence>
<keyword evidence="3" id="KW-1185">Reference proteome</keyword>
<dbReference type="InterPro" id="IPR057106">
    <property type="entry name" value="NXPE4_C"/>
</dbReference>
<evidence type="ECO:0000313" key="3">
    <source>
        <dbReference type="Proteomes" id="UP000694865"/>
    </source>
</evidence>
<dbReference type="RefSeq" id="XP_006815959.1">
    <property type="nucleotide sequence ID" value="XM_006815896.1"/>
</dbReference>
<protein>
    <submittedName>
        <fullName evidence="4">NXPE family member 4-like</fullName>
    </submittedName>
</protein>